<evidence type="ECO:0000256" key="1">
    <source>
        <dbReference type="ARBA" id="ARBA00004651"/>
    </source>
</evidence>
<dbReference type="PANTHER" id="PTHR43124:SF6">
    <property type="entry name" value="TRANSPORTER ARAJ-RELATED"/>
    <property type="match status" value="1"/>
</dbReference>
<feature type="transmembrane region" description="Helical" evidence="6">
    <location>
        <begin position="266"/>
        <end position="284"/>
    </location>
</feature>
<feature type="transmembrane region" description="Helical" evidence="6">
    <location>
        <begin position="95"/>
        <end position="116"/>
    </location>
</feature>
<keyword evidence="3 6" id="KW-0812">Transmembrane</keyword>
<dbReference type="PANTHER" id="PTHR43124">
    <property type="entry name" value="PURINE EFFLUX PUMP PBUE"/>
    <property type="match status" value="1"/>
</dbReference>
<protein>
    <submittedName>
        <fullName evidence="8">MFS transporter</fullName>
    </submittedName>
</protein>
<comment type="caution">
    <text evidence="8">The sequence shown here is derived from an EMBL/GenBank/DDBJ whole genome shotgun (WGS) entry which is preliminary data.</text>
</comment>
<evidence type="ECO:0000313" key="8">
    <source>
        <dbReference type="EMBL" id="MEE6185806.1"/>
    </source>
</evidence>
<sequence>MNRNLFPLALGGLGIGTTEFVIMGLMQDVATSLQISIPTAGYLISAYALGVIVGAPLLVAASVKHNPKKVLMVLMVLFTIFNGLSAAAPGYYTLLVARFMSGLPHGAFFGIGAVVASRMAQEGKQAQAISMMFAGLTIANLVMVPLVTYLGHVTSWRYAFVIVALIGILTIVFLKMWLPDIRIEKTNVREELQFFTTGKAWLILLITSIGFGGLFAWISYISPLMTHVSGFSLKAVSYLMLVAGAGMVAGNLLGGVMADKMAPEKAAIILFLLLTVALSAVFLFSENQVISVILTFICGLLAMAVGSPINILMIKSADRSAMMGAAFMQAAFNIANSIGAYLGGLPITWGLGFQYPAFVGALMAMMGLLLTVTFMFRYGIKSKSWALR</sequence>
<dbReference type="InterPro" id="IPR036259">
    <property type="entry name" value="MFS_trans_sf"/>
</dbReference>
<keyword evidence="4 6" id="KW-1133">Transmembrane helix</keyword>
<accession>A0ABU7RCZ9</accession>
<keyword evidence="9" id="KW-1185">Reference proteome</keyword>
<dbReference type="InterPro" id="IPR020846">
    <property type="entry name" value="MFS_dom"/>
</dbReference>
<dbReference type="InterPro" id="IPR050189">
    <property type="entry name" value="MFS_Efflux_Transporters"/>
</dbReference>
<keyword evidence="2" id="KW-1003">Cell membrane</keyword>
<gene>
    <name evidence="8" type="ORF">V2H41_00835</name>
</gene>
<dbReference type="EMBL" id="JAZGLY010000001">
    <property type="protein sequence ID" value="MEE6185806.1"/>
    <property type="molecule type" value="Genomic_DNA"/>
</dbReference>
<feature type="transmembrane region" description="Helical" evidence="6">
    <location>
        <begin position="326"/>
        <end position="349"/>
    </location>
</feature>
<dbReference type="RefSeq" id="WP_330973214.1">
    <property type="nucleotide sequence ID" value="NZ_JAZGLY010000001.1"/>
</dbReference>
<evidence type="ECO:0000256" key="6">
    <source>
        <dbReference type="SAM" id="Phobius"/>
    </source>
</evidence>
<feature type="transmembrane region" description="Helical" evidence="6">
    <location>
        <begin position="70"/>
        <end position="89"/>
    </location>
</feature>
<feature type="transmembrane region" description="Helical" evidence="6">
    <location>
        <begin position="290"/>
        <end position="314"/>
    </location>
</feature>
<feature type="transmembrane region" description="Helical" evidence="6">
    <location>
        <begin position="235"/>
        <end position="254"/>
    </location>
</feature>
<keyword evidence="5 6" id="KW-0472">Membrane</keyword>
<name>A0ABU7RCZ9_9BACT</name>
<feature type="transmembrane region" description="Helical" evidence="6">
    <location>
        <begin position="199"/>
        <end position="220"/>
    </location>
</feature>
<dbReference type="Proteomes" id="UP001357452">
    <property type="component" value="Unassembled WGS sequence"/>
</dbReference>
<dbReference type="CDD" id="cd17324">
    <property type="entry name" value="MFS_NepI_like"/>
    <property type="match status" value="1"/>
</dbReference>
<evidence type="ECO:0000256" key="4">
    <source>
        <dbReference type="ARBA" id="ARBA00022989"/>
    </source>
</evidence>
<evidence type="ECO:0000259" key="7">
    <source>
        <dbReference type="PROSITE" id="PS50850"/>
    </source>
</evidence>
<feature type="domain" description="Major facilitator superfamily (MFS) profile" evidence="7">
    <location>
        <begin position="4"/>
        <end position="379"/>
    </location>
</feature>
<comment type="subcellular location">
    <subcellularLocation>
        <location evidence="1">Cell membrane</location>
        <topology evidence="1">Multi-pass membrane protein</topology>
    </subcellularLocation>
</comment>
<dbReference type="SUPFAM" id="SSF103473">
    <property type="entry name" value="MFS general substrate transporter"/>
    <property type="match status" value="1"/>
</dbReference>
<dbReference type="PROSITE" id="PS50850">
    <property type="entry name" value="MFS"/>
    <property type="match status" value="1"/>
</dbReference>
<organism evidence="8 9">
    <name type="scientific">Niabella digestorum</name>
    <dbReference type="NCBI Taxonomy" id="3117701"/>
    <lineage>
        <taxon>Bacteria</taxon>
        <taxon>Pseudomonadati</taxon>
        <taxon>Bacteroidota</taxon>
        <taxon>Chitinophagia</taxon>
        <taxon>Chitinophagales</taxon>
        <taxon>Chitinophagaceae</taxon>
        <taxon>Niabella</taxon>
    </lineage>
</organism>
<feature type="transmembrane region" description="Helical" evidence="6">
    <location>
        <begin position="156"/>
        <end position="178"/>
    </location>
</feature>
<evidence type="ECO:0000313" key="9">
    <source>
        <dbReference type="Proteomes" id="UP001357452"/>
    </source>
</evidence>
<proteinExistence type="predicted"/>
<evidence type="ECO:0000256" key="2">
    <source>
        <dbReference type="ARBA" id="ARBA00022475"/>
    </source>
</evidence>
<feature type="transmembrane region" description="Helical" evidence="6">
    <location>
        <begin position="42"/>
        <end position="63"/>
    </location>
</feature>
<feature type="transmembrane region" description="Helical" evidence="6">
    <location>
        <begin position="128"/>
        <end position="150"/>
    </location>
</feature>
<dbReference type="Gene3D" id="1.20.1250.20">
    <property type="entry name" value="MFS general substrate transporter like domains"/>
    <property type="match status" value="2"/>
</dbReference>
<reference evidence="8 9" key="1">
    <citation type="submission" date="2024-01" db="EMBL/GenBank/DDBJ databases">
        <title>Niabella digestum sp. nov., isolated from waste digestion system.</title>
        <authorList>
            <person name="Zhang L."/>
        </authorList>
    </citation>
    <scope>NUCLEOTIDE SEQUENCE [LARGE SCALE GENOMIC DNA]</scope>
    <source>
        <strain evidence="8 9">A18</strain>
    </source>
</reference>
<dbReference type="Pfam" id="PF07690">
    <property type="entry name" value="MFS_1"/>
    <property type="match status" value="1"/>
</dbReference>
<feature type="transmembrane region" description="Helical" evidence="6">
    <location>
        <begin position="355"/>
        <end position="380"/>
    </location>
</feature>
<dbReference type="InterPro" id="IPR011701">
    <property type="entry name" value="MFS"/>
</dbReference>
<evidence type="ECO:0000256" key="5">
    <source>
        <dbReference type="ARBA" id="ARBA00023136"/>
    </source>
</evidence>
<evidence type="ECO:0000256" key="3">
    <source>
        <dbReference type="ARBA" id="ARBA00022692"/>
    </source>
</evidence>